<dbReference type="InterPro" id="IPR036457">
    <property type="entry name" value="PPM-type-like_dom_sf"/>
</dbReference>
<dbReference type="AlphaFoldDB" id="A6KUI3"/>
<dbReference type="AGR" id="RGD:1564811"/>
<dbReference type="SUPFAM" id="SSF81606">
    <property type="entry name" value="PP2C-like"/>
    <property type="match status" value="1"/>
</dbReference>
<dbReference type="PANTHER" id="PTHR13832">
    <property type="entry name" value="PROTEIN PHOSPHATASE 2C"/>
    <property type="match status" value="1"/>
</dbReference>
<dbReference type="CTD" id="151649"/>
<reference evidence="4" key="1">
    <citation type="journal article" date="2005" name="Genome Res.">
        <title>Gene and alternative splicing annotation with AIR.</title>
        <authorList>
            <person name="Florea L."/>
            <person name="Di Francesco V."/>
            <person name="Miller J."/>
            <person name="Turner R."/>
            <person name="Yao A."/>
            <person name="Harris M."/>
            <person name="Walenz B."/>
            <person name="Mobarry C."/>
            <person name="Merkulov G.V."/>
            <person name="Charlab R."/>
            <person name="Dew I."/>
            <person name="Deng Z."/>
            <person name="Istrail S."/>
            <person name="Li P."/>
            <person name="Sutton G."/>
        </authorList>
    </citation>
    <scope>NUCLEOTIDE SEQUENCE</scope>
    <source>
        <strain evidence="4">BN</strain>
    </source>
</reference>
<evidence type="ECO:0000313" key="5">
    <source>
        <dbReference type="RGD" id="1564811"/>
    </source>
</evidence>
<feature type="compositionally biased region" description="Polar residues" evidence="2">
    <location>
        <begin position="556"/>
        <end position="572"/>
    </location>
</feature>
<dbReference type="OMA" id="NFYEGAA"/>
<dbReference type="SMART" id="SM00332">
    <property type="entry name" value="PP2Cc"/>
    <property type="match status" value="1"/>
</dbReference>
<reference evidence="4" key="2">
    <citation type="submission" date="2005-07" db="EMBL/GenBank/DDBJ databases">
        <authorList>
            <person name="Mural R.J."/>
            <person name="Li P.W."/>
            <person name="Adams M.D."/>
            <person name="Amanatides P.G."/>
            <person name="Baden-Tillson H."/>
            <person name="Barnstead M."/>
            <person name="Chin S.H."/>
            <person name="Dew I."/>
            <person name="Evans C.A."/>
            <person name="Ferriera S."/>
            <person name="Flanigan M."/>
            <person name="Fosler C."/>
            <person name="Glodek A."/>
            <person name="Gu Z."/>
            <person name="Holt R.A."/>
            <person name="Jennings D."/>
            <person name="Kraft C.L."/>
            <person name="Lu F."/>
            <person name="Nguyen T."/>
            <person name="Nusskern D.R."/>
            <person name="Pfannkoch C.M."/>
            <person name="Sitter C."/>
            <person name="Sutton G.G."/>
            <person name="Venter J.C."/>
            <person name="Wang Z."/>
            <person name="Woodage T."/>
            <person name="Zheng X.H."/>
            <person name="Zhong F."/>
        </authorList>
    </citation>
    <scope>NUCLEOTIDE SEQUENCE</scope>
    <source>
        <strain evidence="4">BN</strain>
    </source>
</reference>
<dbReference type="Gene3D" id="3.60.40.10">
    <property type="entry name" value="PPM-type phosphatase domain"/>
    <property type="match status" value="1"/>
</dbReference>
<evidence type="ECO:0000259" key="3">
    <source>
        <dbReference type="PROSITE" id="PS51746"/>
    </source>
</evidence>
<dbReference type="Proteomes" id="UP000234681">
    <property type="component" value="Unassembled WGS sequence"/>
</dbReference>
<protein>
    <recommendedName>
        <fullName evidence="3">PPM-type phosphatase domain-containing protein</fullName>
    </recommendedName>
</protein>
<dbReference type="GO" id="GO:0004722">
    <property type="term" value="F:protein serine/threonine phosphatase activity"/>
    <property type="evidence" value="ECO:0007669"/>
    <property type="project" value="InterPro"/>
</dbReference>
<organism evidence="4">
    <name type="scientific">Rattus norvegicus</name>
    <name type="common">Rat</name>
    <dbReference type="NCBI Taxonomy" id="10116"/>
    <lineage>
        <taxon>Eukaryota</taxon>
        <taxon>Metazoa</taxon>
        <taxon>Chordata</taxon>
        <taxon>Craniata</taxon>
        <taxon>Vertebrata</taxon>
        <taxon>Euteleostomi</taxon>
        <taxon>Mammalia</taxon>
        <taxon>Eutheria</taxon>
        <taxon>Euarchontoglires</taxon>
        <taxon>Glires</taxon>
        <taxon>Rodentia</taxon>
        <taxon>Myomorpha</taxon>
        <taxon>Muroidea</taxon>
        <taxon>Muridae</taxon>
        <taxon>Murinae</taxon>
        <taxon>Rattus</taxon>
    </lineage>
</organism>
<dbReference type="PROSITE" id="PS51746">
    <property type="entry name" value="PPM_2"/>
    <property type="match status" value="1"/>
</dbReference>
<dbReference type="CDD" id="cd00143">
    <property type="entry name" value="PP2Cc"/>
    <property type="match status" value="1"/>
</dbReference>
<evidence type="ECO:0000256" key="2">
    <source>
        <dbReference type="SAM" id="MobiDB-lite"/>
    </source>
</evidence>
<dbReference type="RGD" id="1564811">
    <property type="gene designation" value="Pp2d1"/>
</dbReference>
<dbReference type="Pfam" id="PF00481">
    <property type="entry name" value="PP2C"/>
    <property type="match status" value="1"/>
</dbReference>
<dbReference type="EMBL" id="CH474184">
    <property type="protein sequence ID" value="EDL82850.1"/>
    <property type="molecule type" value="Genomic_DNA"/>
</dbReference>
<sequence length="625" mass="71057">MDFEIYSPVRVFLKSKQWDEKTSKFTSDEALPTVRTNVRRRSRLPRMNDPEESTDQLTSVDMGDMVTFPCSVCHQELNTAGNFLHKKHHNALSTLGFEWMGGRKPKPKMVSFHRECIISNLLRSSTYSEKVLQSMNYAFELLRKKQIPSYFKLCDKVGETSIYSPTSYHLLIKGIAICSNSNSTWKAEPNCKFTVVNDFGDKANVCFFGLFDSHHGYAAADLASKEFQVLLLHQLSVQDPSYQMTAEQQDLINSFHTVFREEYRAREEAFSSTYKTFRTNKREYEDVHKAFAKAFWRMDRLLRLGRNEVSRVRWSGCSALTCILEGGIKNPQATKDWEKTYQHGVNSSPFQKIPQIISGVLHIANAGNVQAVLCRNGKGFCLTKEHTTRNTKERRRVLYSEVGISSDDPYGLLDGHIKTTRGLGFHGNLRLKKAIIPVPQTISVPIDDLCQFLILATNGLWQVLDKKEVTALVITLFHAYKETCVSGPRNKPWPSKSLLFPPDSNIRVLFQYQPENEDITSTTDVMKRLSDSPFADTNIHQDTSAETFLPKATSYDPYSTKESNSLPTTNSKQESEKEICIKNFYKGAAEYIGCQLVSAAIEGGSRDSITVMVMFLNGSEYHRRT</sequence>
<dbReference type="InterPro" id="IPR015655">
    <property type="entry name" value="PP2C"/>
</dbReference>
<evidence type="ECO:0000256" key="1">
    <source>
        <dbReference type="ARBA" id="ARBA00006702"/>
    </source>
</evidence>
<name>A6KUI3_RAT</name>
<comment type="similarity">
    <text evidence="1">Belongs to the PP2C family.</text>
</comment>
<dbReference type="PANTHER" id="PTHR13832:SF837">
    <property type="entry name" value="PROTEIN PHOSPHATASE 2C-LIKE DOMAIN-CONTAINING PROTEIN 1"/>
    <property type="match status" value="1"/>
</dbReference>
<dbReference type="RefSeq" id="NP_001128039.1">
    <property type="nucleotide sequence ID" value="NM_001134567.1"/>
</dbReference>
<accession>A6KUI3</accession>
<dbReference type="InterPro" id="IPR001932">
    <property type="entry name" value="PPM-type_phosphatase-like_dom"/>
</dbReference>
<dbReference type="GeneID" id="316157"/>
<feature type="region of interest" description="Disordered" evidence="2">
    <location>
        <begin position="553"/>
        <end position="572"/>
    </location>
</feature>
<dbReference type="KEGG" id="rno:316157"/>
<evidence type="ECO:0000313" key="4">
    <source>
        <dbReference type="EMBL" id="EDL82850.1"/>
    </source>
</evidence>
<gene>
    <name evidence="5" type="primary">Pp2d1</name>
    <name evidence="4" type="synonym">RGD1564811_predicted</name>
    <name evidence="4" type="ORF">rCG_35614</name>
</gene>
<proteinExistence type="inferred from homology"/>
<feature type="domain" description="PPM-type phosphatase" evidence="3">
    <location>
        <begin position="176"/>
        <end position="616"/>
    </location>
</feature>